<evidence type="ECO:0000256" key="1">
    <source>
        <dbReference type="ARBA" id="ARBA00004571"/>
    </source>
</evidence>
<evidence type="ECO:0000256" key="8">
    <source>
        <dbReference type="PROSITE-ProRule" id="PRU01360"/>
    </source>
</evidence>
<evidence type="ECO:0000256" key="4">
    <source>
        <dbReference type="ARBA" id="ARBA00022692"/>
    </source>
</evidence>
<feature type="chain" id="PRO_5017557586" evidence="10">
    <location>
        <begin position="38"/>
        <end position="715"/>
    </location>
</feature>
<dbReference type="InterPro" id="IPR012910">
    <property type="entry name" value="Plug_dom"/>
</dbReference>
<dbReference type="GO" id="GO:0044718">
    <property type="term" value="P:siderophore transmembrane transport"/>
    <property type="evidence" value="ECO:0007669"/>
    <property type="project" value="TreeGrafter"/>
</dbReference>
<dbReference type="GO" id="GO:0009279">
    <property type="term" value="C:cell outer membrane"/>
    <property type="evidence" value="ECO:0007669"/>
    <property type="project" value="UniProtKB-SubCell"/>
</dbReference>
<dbReference type="SUPFAM" id="SSF56935">
    <property type="entry name" value="Porins"/>
    <property type="match status" value="1"/>
</dbReference>
<keyword evidence="7 8" id="KW-0998">Cell outer membrane</keyword>
<dbReference type="InterPro" id="IPR000531">
    <property type="entry name" value="Beta-barrel_TonB"/>
</dbReference>
<feature type="signal peptide" evidence="10">
    <location>
        <begin position="1"/>
        <end position="37"/>
    </location>
</feature>
<comment type="similarity">
    <text evidence="8 9">Belongs to the TonB-dependent receptor family.</text>
</comment>
<dbReference type="GO" id="GO:0015344">
    <property type="term" value="F:siderophore uptake transmembrane transporter activity"/>
    <property type="evidence" value="ECO:0007669"/>
    <property type="project" value="TreeGrafter"/>
</dbReference>
<keyword evidence="13" id="KW-0675">Receptor</keyword>
<keyword evidence="3 8" id="KW-1134">Transmembrane beta strand</keyword>
<dbReference type="PANTHER" id="PTHR30069">
    <property type="entry name" value="TONB-DEPENDENT OUTER MEMBRANE RECEPTOR"/>
    <property type="match status" value="1"/>
</dbReference>
<dbReference type="AlphaFoldDB" id="A0A3E0U7B6"/>
<comment type="caution">
    <text evidence="13">The sequence shown here is derived from an EMBL/GenBank/DDBJ whole genome shotgun (WGS) entry which is preliminary data.</text>
</comment>
<sequence length="715" mass="78543">MSCCNRNSCDLYNKPVNPITKSITLACSILASTSAVAYADDNIENIDALEVITISHQRYDLHSLEEHSAIAKGSTSVPDLANWLASVPGANINRNGPVTGIAQYRGLFGDRVATTIDGHPIIGAGPNAMDTPLSYSTPLIVDALTVYRGVAPVAAAIDTLGGAVQVKMRKADISQQQQLEMSGDLQLGYRSNNKAETGAGVINLSQGNWGAMLFANVQQADDMETGSGKDISPTEFQKRQFGGDFRFDNGNKNIGLTYHYLDTQDSGTPALPMDIEYIFSHRVSLDGGFSLANWQINWQLGYLDADHKMTNFLLRQNNNPMRHRRNHAESETIDVKLSAEQAFSFGELTLGIDGYFAEHDSFISNPNNAMFFVNNFNQVEDNRYGLFAELVTTLTNSKISYGLRLKRAEADAGNVSTSMAAMPMPAMLLNRFNGADRSVSETDIDLAINSETRLTDNLSLSAGVGVKTRAPSYQERYLWLPMEATAGLADGRTYIGNINLDSEQAYQLDLGVNYLDQNLSISPHIFYQSIDNYIQGTPLPMSEMAARMVAQMMAGDSNPLQFTNVDAKLYGADINWQYKFNEHWQISGIASYVRGERRDIDDELYRIAPLNGQVTISYQGTDFTTNLTLVAVASQNKVSNTNLEQTSSGYGLINLDAQYFVNTSLTLKAGIDNVFDKDYRSHLSGYNRVQGSDIPVGQRLPGEGVSAWLEASYSF</sequence>
<gene>
    <name evidence="13" type="ORF">DXX94_17935</name>
</gene>
<evidence type="ECO:0000313" key="13">
    <source>
        <dbReference type="EMBL" id="REL32443.1"/>
    </source>
</evidence>
<dbReference type="InterPro" id="IPR037066">
    <property type="entry name" value="Plug_dom_sf"/>
</dbReference>
<evidence type="ECO:0000256" key="5">
    <source>
        <dbReference type="ARBA" id="ARBA00023077"/>
    </source>
</evidence>
<evidence type="ECO:0000256" key="6">
    <source>
        <dbReference type="ARBA" id="ARBA00023136"/>
    </source>
</evidence>
<name>A0A3E0U7B6_9GAMM</name>
<evidence type="ECO:0000256" key="10">
    <source>
        <dbReference type="SAM" id="SignalP"/>
    </source>
</evidence>
<keyword evidence="14" id="KW-1185">Reference proteome</keyword>
<dbReference type="EMBL" id="QUOT01000001">
    <property type="protein sequence ID" value="REL32443.1"/>
    <property type="molecule type" value="Genomic_DNA"/>
</dbReference>
<keyword evidence="2 8" id="KW-0813">Transport</keyword>
<feature type="domain" description="TonB-dependent receptor-like beta-barrel" evidence="11">
    <location>
        <begin position="234"/>
        <end position="674"/>
    </location>
</feature>
<evidence type="ECO:0000313" key="14">
    <source>
        <dbReference type="Proteomes" id="UP000256899"/>
    </source>
</evidence>
<keyword evidence="5 9" id="KW-0798">TonB box</keyword>
<evidence type="ECO:0000256" key="7">
    <source>
        <dbReference type="ARBA" id="ARBA00023237"/>
    </source>
</evidence>
<dbReference type="Gene3D" id="2.40.170.20">
    <property type="entry name" value="TonB-dependent receptor, beta-barrel domain"/>
    <property type="match status" value="1"/>
</dbReference>
<dbReference type="Gene3D" id="2.170.130.10">
    <property type="entry name" value="TonB-dependent receptor, plug domain"/>
    <property type="match status" value="1"/>
</dbReference>
<evidence type="ECO:0000259" key="12">
    <source>
        <dbReference type="Pfam" id="PF07715"/>
    </source>
</evidence>
<evidence type="ECO:0000256" key="9">
    <source>
        <dbReference type="RuleBase" id="RU003357"/>
    </source>
</evidence>
<evidence type="ECO:0000256" key="2">
    <source>
        <dbReference type="ARBA" id="ARBA00022448"/>
    </source>
</evidence>
<dbReference type="InterPro" id="IPR036942">
    <property type="entry name" value="Beta-barrel_TonB_sf"/>
</dbReference>
<dbReference type="PROSITE" id="PS52016">
    <property type="entry name" value="TONB_DEPENDENT_REC_3"/>
    <property type="match status" value="1"/>
</dbReference>
<keyword evidence="6 8" id="KW-0472">Membrane</keyword>
<reference evidence="14" key="1">
    <citation type="submission" date="2018-08" db="EMBL/GenBank/DDBJ databases">
        <title>Thalassotalea euphylliae genome.</title>
        <authorList>
            <person name="Summers S."/>
            <person name="Rice S.A."/>
            <person name="Freckelton M.L."/>
            <person name="Nedved B.T."/>
            <person name="Hadfield M.G."/>
        </authorList>
    </citation>
    <scope>NUCLEOTIDE SEQUENCE [LARGE SCALE GENOMIC DNA]</scope>
    <source>
        <strain evidence="14">H3</strain>
    </source>
</reference>
<comment type="subcellular location">
    <subcellularLocation>
        <location evidence="1 8">Cell outer membrane</location>
        <topology evidence="1 8">Multi-pass membrane protein</topology>
    </subcellularLocation>
</comment>
<feature type="domain" description="TonB-dependent receptor plug" evidence="12">
    <location>
        <begin position="77"/>
        <end position="163"/>
    </location>
</feature>
<dbReference type="RefSeq" id="WP_116018010.1">
    <property type="nucleotide sequence ID" value="NZ_QUOT01000001.1"/>
</dbReference>
<dbReference type="Pfam" id="PF00593">
    <property type="entry name" value="TonB_dep_Rec_b-barrel"/>
    <property type="match status" value="1"/>
</dbReference>
<organism evidence="13 14">
    <name type="scientific">Thalassotalea euphylliae</name>
    <dbReference type="NCBI Taxonomy" id="1655234"/>
    <lineage>
        <taxon>Bacteria</taxon>
        <taxon>Pseudomonadati</taxon>
        <taxon>Pseudomonadota</taxon>
        <taxon>Gammaproteobacteria</taxon>
        <taxon>Alteromonadales</taxon>
        <taxon>Colwelliaceae</taxon>
        <taxon>Thalassotalea</taxon>
    </lineage>
</organism>
<evidence type="ECO:0000259" key="11">
    <source>
        <dbReference type="Pfam" id="PF00593"/>
    </source>
</evidence>
<dbReference type="PANTHER" id="PTHR30069:SF49">
    <property type="entry name" value="OUTER MEMBRANE PROTEIN C"/>
    <property type="match status" value="1"/>
</dbReference>
<proteinExistence type="inferred from homology"/>
<accession>A0A3E0U7B6</accession>
<dbReference type="Pfam" id="PF07715">
    <property type="entry name" value="Plug"/>
    <property type="match status" value="1"/>
</dbReference>
<dbReference type="Proteomes" id="UP000256899">
    <property type="component" value="Unassembled WGS sequence"/>
</dbReference>
<keyword evidence="4 8" id="KW-0812">Transmembrane</keyword>
<evidence type="ECO:0000256" key="3">
    <source>
        <dbReference type="ARBA" id="ARBA00022452"/>
    </source>
</evidence>
<keyword evidence="10" id="KW-0732">Signal</keyword>
<protein>
    <submittedName>
        <fullName evidence="13">TonB-dependent receptor</fullName>
    </submittedName>
</protein>
<dbReference type="InterPro" id="IPR039426">
    <property type="entry name" value="TonB-dep_rcpt-like"/>
</dbReference>